<dbReference type="Pfam" id="PF13335">
    <property type="entry name" value="Mg_chelatase_C"/>
    <property type="match status" value="1"/>
</dbReference>
<protein>
    <submittedName>
        <fullName evidence="3">MG(2+) CHELATASE FAMILY PROTEIN / ComM-related protein</fullName>
    </submittedName>
</protein>
<dbReference type="InterPro" id="IPR045006">
    <property type="entry name" value="CHLI-like"/>
</dbReference>
<dbReference type="SMART" id="SM00382">
    <property type="entry name" value="AAA"/>
    <property type="match status" value="1"/>
</dbReference>
<dbReference type="AlphaFoldDB" id="A0A6J4LKE7"/>
<name>A0A6J4LKE7_9ACTN</name>
<dbReference type="Pfam" id="PF13541">
    <property type="entry name" value="ChlI"/>
    <property type="match status" value="1"/>
</dbReference>
<reference evidence="3" key="1">
    <citation type="submission" date="2020-02" db="EMBL/GenBank/DDBJ databases">
        <authorList>
            <person name="Meier V. D."/>
        </authorList>
    </citation>
    <scope>NUCLEOTIDE SEQUENCE</scope>
    <source>
        <strain evidence="3">AVDCRST_MAG34</strain>
    </source>
</reference>
<organism evidence="3">
    <name type="scientific">uncultured Nocardioidaceae bacterium</name>
    <dbReference type="NCBI Taxonomy" id="253824"/>
    <lineage>
        <taxon>Bacteria</taxon>
        <taxon>Bacillati</taxon>
        <taxon>Actinomycetota</taxon>
        <taxon>Actinomycetes</taxon>
        <taxon>Propionibacteriales</taxon>
        <taxon>Nocardioidaceae</taxon>
        <taxon>environmental samples</taxon>
    </lineage>
</organism>
<dbReference type="SUPFAM" id="SSF52540">
    <property type="entry name" value="P-loop containing nucleoside triphosphate hydrolases"/>
    <property type="match status" value="1"/>
</dbReference>
<dbReference type="EMBL" id="CADCUI010000008">
    <property type="protein sequence ID" value="CAA9331337.1"/>
    <property type="molecule type" value="Genomic_DNA"/>
</dbReference>
<gene>
    <name evidence="3" type="ORF">AVDCRST_MAG34-485</name>
</gene>
<dbReference type="SUPFAM" id="SSF54211">
    <property type="entry name" value="Ribosomal protein S5 domain 2-like"/>
    <property type="match status" value="1"/>
</dbReference>
<evidence type="ECO:0000256" key="1">
    <source>
        <dbReference type="ARBA" id="ARBA00006354"/>
    </source>
</evidence>
<sequence>MPWATARTVTLTGVTGHVIDVQADVSQGLISTTMVGRPDASVNEARDRCRTAITNSGFDWPTTRRVTILLSPADLPKRGPHLDLAIAMAVLAAADVVDKSRLDGIVMLGELTLDGRLRAVQGVLPMVMAARAHGCSRVLVPDVHVDEAQLVPGMTAQGVRSLQQAVAVVAGKDVPDAPPVPLQASGNVLSWRGERRADDLDLADVHGMGDGRLALEVAAAGGHHLMLSGPKGAGKTTLAERLPGLLPDLTVAESLELSAVHSLSGDVGGVLAGSASRRRPPFRAPHHSATKVSVLGGGTGRVHPGEISRALHGVLFLDEFPLFSIDIIDALRQPLEHGEVTIARGDEVATFPARTMVVLACNPCPCGDYHSDARESRCTCGEVRRRTYRDRISGPVTDRIDITRHIAPLKPYELHDPLSHPEPSAAVRERVSAARERQRRRYEGTAWRVNADVPGPVLSARWPLPGPAQHLVDEHLRDGRVTRRGAARVHRLAWTLADLWGLEGPDDAAADLALRLRGGEPLPATFLQAAGR</sequence>
<dbReference type="InterPro" id="IPR014721">
    <property type="entry name" value="Ribsml_uS5_D2-typ_fold_subgr"/>
</dbReference>
<dbReference type="Gene3D" id="3.40.50.300">
    <property type="entry name" value="P-loop containing nucleotide triphosphate hydrolases"/>
    <property type="match status" value="1"/>
</dbReference>
<dbReference type="InterPro" id="IPR025158">
    <property type="entry name" value="Mg_chelat-rel_C"/>
</dbReference>
<accession>A0A6J4LKE7</accession>
<proteinExistence type="inferred from homology"/>
<dbReference type="InterPro" id="IPR000523">
    <property type="entry name" value="Mg_chelatse_chII-like_cat_dom"/>
</dbReference>
<feature type="domain" description="AAA+ ATPase" evidence="2">
    <location>
        <begin position="221"/>
        <end position="389"/>
    </location>
</feature>
<dbReference type="InterPro" id="IPR020568">
    <property type="entry name" value="Ribosomal_Su5_D2-typ_SF"/>
</dbReference>
<dbReference type="Pfam" id="PF01078">
    <property type="entry name" value="Mg_chelatase"/>
    <property type="match status" value="1"/>
</dbReference>
<evidence type="ECO:0000259" key="2">
    <source>
        <dbReference type="SMART" id="SM00382"/>
    </source>
</evidence>
<dbReference type="InterPro" id="IPR027417">
    <property type="entry name" value="P-loop_NTPase"/>
</dbReference>
<dbReference type="NCBIfam" id="TIGR00368">
    <property type="entry name" value="YifB family Mg chelatase-like AAA ATPase"/>
    <property type="match status" value="1"/>
</dbReference>
<dbReference type="InterPro" id="IPR003593">
    <property type="entry name" value="AAA+_ATPase"/>
</dbReference>
<comment type="similarity">
    <text evidence="1">Belongs to the Mg-chelatase subunits D/I family. ComM subfamily.</text>
</comment>
<dbReference type="GO" id="GO:0005524">
    <property type="term" value="F:ATP binding"/>
    <property type="evidence" value="ECO:0007669"/>
    <property type="project" value="InterPro"/>
</dbReference>
<dbReference type="PANTHER" id="PTHR32039:SF7">
    <property type="entry name" value="COMPETENCE PROTEIN COMM"/>
    <property type="match status" value="1"/>
</dbReference>
<dbReference type="InterPro" id="IPR004482">
    <property type="entry name" value="Mg_chelat-rel"/>
</dbReference>
<dbReference type="PANTHER" id="PTHR32039">
    <property type="entry name" value="MAGNESIUM-CHELATASE SUBUNIT CHLI"/>
    <property type="match status" value="1"/>
</dbReference>
<dbReference type="Gene3D" id="3.30.230.10">
    <property type="match status" value="1"/>
</dbReference>
<evidence type="ECO:0000313" key="3">
    <source>
        <dbReference type="EMBL" id="CAA9331337.1"/>
    </source>
</evidence>